<dbReference type="SUPFAM" id="SSF89360">
    <property type="entry name" value="HesB-like domain"/>
    <property type="match status" value="1"/>
</dbReference>
<dbReference type="InterPro" id="IPR035903">
    <property type="entry name" value="HesB-like_dom_sf"/>
</dbReference>
<comment type="caution">
    <text evidence="2">The sequence shown here is derived from an EMBL/GenBank/DDBJ whole genome shotgun (WGS) entry which is preliminary data.</text>
</comment>
<organism evidence="2 3">
    <name type="scientific">Alteribacter keqinensis</name>
    <dbReference type="NCBI Taxonomy" id="2483800"/>
    <lineage>
        <taxon>Bacteria</taxon>
        <taxon>Bacillati</taxon>
        <taxon>Bacillota</taxon>
        <taxon>Bacilli</taxon>
        <taxon>Bacillales</taxon>
        <taxon>Bacillaceae</taxon>
        <taxon>Alteribacter</taxon>
    </lineage>
</organism>
<dbReference type="Pfam" id="PF01521">
    <property type="entry name" value="Fe-S_biosyn"/>
    <property type="match status" value="1"/>
</dbReference>
<evidence type="ECO:0000313" key="3">
    <source>
        <dbReference type="Proteomes" id="UP000278746"/>
    </source>
</evidence>
<evidence type="ECO:0000259" key="1">
    <source>
        <dbReference type="Pfam" id="PF01521"/>
    </source>
</evidence>
<dbReference type="Proteomes" id="UP000278746">
    <property type="component" value="Unassembled WGS sequence"/>
</dbReference>
<gene>
    <name evidence="2" type="ORF">EBO34_05520</name>
</gene>
<accession>A0A3M7TVV3</accession>
<name>A0A3M7TVV3_9BACI</name>
<sequence>MDLTITDNAAGLYKKEMNLADGDALRLYVRVGGIGSGGFSAGVTKELPEGTYMTKESGGITFCISEDDEWYFDGMTIDFNQDLGEVQFTNPKIEDVTNPRGQ</sequence>
<dbReference type="OrthoDB" id="1645729at2"/>
<dbReference type="InterPro" id="IPR000361">
    <property type="entry name" value="ATAP_core_dom"/>
</dbReference>
<proteinExistence type="predicted"/>
<keyword evidence="3" id="KW-1185">Reference proteome</keyword>
<dbReference type="AlphaFoldDB" id="A0A3M7TVV3"/>
<reference evidence="2 3" key="1">
    <citation type="submission" date="2018-10" db="EMBL/GenBank/DDBJ databases">
        <title>Bacillus Keqinensis sp. nov., a moderately halophilic bacterium isolated from a saline-alkaline lake.</title>
        <authorList>
            <person name="Wang H."/>
        </authorList>
    </citation>
    <scope>NUCLEOTIDE SEQUENCE [LARGE SCALE GENOMIC DNA]</scope>
    <source>
        <strain evidence="2 3">KQ-3</strain>
    </source>
</reference>
<protein>
    <recommendedName>
        <fullName evidence="1">Core domain-containing protein</fullName>
    </recommendedName>
</protein>
<dbReference type="Gene3D" id="2.60.300.12">
    <property type="entry name" value="HesB-like domain"/>
    <property type="match status" value="1"/>
</dbReference>
<dbReference type="RefSeq" id="WP_122896919.1">
    <property type="nucleotide sequence ID" value="NZ_RHIB01000001.1"/>
</dbReference>
<dbReference type="EMBL" id="RHIB01000001">
    <property type="protein sequence ID" value="RNA69399.1"/>
    <property type="molecule type" value="Genomic_DNA"/>
</dbReference>
<feature type="domain" description="Core" evidence="1">
    <location>
        <begin position="1"/>
        <end position="91"/>
    </location>
</feature>
<evidence type="ECO:0000313" key="2">
    <source>
        <dbReference type="EMBL" id="RNA69399.1"/>
    </source>
</evidence>